<comment type="function">
    <text evidence="5">Negative regulator of class I heat shock genes (grpE-dnaK-dnaJ and groELS operons). Prevents heat-shock induction of these operons.</text>
</comment>
<name>A0A0R2L719_9LACO</name>
<dbReference type="InterPro" id="IPR021153">
    <property type="entry name" value="HrcA_C"/>
</dbReference>
<evidence type="ECO:0000313" key="8">
    <source>
        <dbReference type="EMBL" id="KRN95196.1"/>
    </source>
</evidence>
<dbReference type="PATRIC" id="fig|331679.3.peg.79"/>
<keyword evidence="4 5" id="KW-0804">Transcription</keyword>
<dbReference type="PANTHER" id="PTHR34824:SF1">
    <property type="entry name" value="HEAT-INDUCIBLE TRANSCRIPTION REPRESSOR HRCA"/>
    <property type="match status" value="1"/>
</dbReference>
<keyword evidence="3 5" id="KW-0346">Stress response</keyword>
<dbReference type="Gene3D" id="3.30.390.60">
    <property type="entry name" value="Heat-inducible transcription repressor hrca homolog, domain 3"/>
    <property type="match status" value="1"/>
</dbReference>
<dbReference type="SUPFAM" id="SSF55781">
    <property type="entry name" value="GAF domain-like"/>
    <property type="match status" value="1"/>
</dbReference>
<dbReference type="InterPro" id="IPR036390">
    <property type="entry name" value="WH_DNA-bd_sf"/>
</dbReference>
<feature type="domain" description="HTH deoR-type" evidence="7">
    <location>
        <begin position="43"/>
        <end position="66"/>
    </location>
</feature>
<dbReference type="PANTHER" id="PTHR34824">
    <property type="entry name" value="HEAT-INDUCIBLE TRANSCRIPTION REPRESSOR HRCA"/>
    <property type="match status" value="1"/>
</dbReference>
<dbReference type="GO" id="GO:0045892">
    <property type="term" value="P:negative regulation of DNA-templated transcription"/>
    <property type="evidence" value="ECO:0007669"/>
    <property type="project" value="UniProtKB-UniRule"/>
</dbReference>
<proteinExistence type="inferred from homology"/>
<dbReference type="PIRSF" id="PIRSF005485">
    <property type="entry name" value="HrcA"/>
    <property type="match status" value="1"/>
</dbReference>
<dbReference type="GO" id="GO:0003700">
    <property type="term" value="F:DNA-binding transcription factor activity"/>
    <property type="evidence" value="ECO:0007669"/>
    <property type="project" value="InterPro"/>
</dbReference>
<dbReference type="Pfam" id="PF08220">
    <property type="entry name" value="HTH_DeoR"/>
    <property type="match status" value="1"/>
</dbReference>
<keyword evidence="2 5" id="KW-0805">Transcription regulation</keyword>
<dbReference type="GO" id="GO:0003677">
    <property type="term" value="F:DNA binding"/>
    <property type="evidence" value="ECO:0007669"/>
    <property type="project" value="InterPro"/>
</dbReference>
<comment type="similarity">
    <text evidence="5">Belongs to the HrcA family.</text>
</comment>
<keyword evidence="1 5" id="KW-0678">Repressor</keyword>
<comment type="caution">
    <text evidence="8">The sequence shown here is derived from an EMBL/GenBank/DDBJ whole genome shotgun (WGS) entry which is preliminary data.</text>
</comment>
<evidence type="ECO:0000256" key="3">
    <source>
        <dbReference type="ARBA" id="ARBA00023016"/>
    </source>
</evidence>
<dbReference type="InterPro" id="IPR023120">
    <property type="entry name" value="WHTH_transcript_rep_HrcA_IDD"/>
</dbReference>
<dbReference type="NCBIfam" id="TIGR00331">
    <property type="entry name" value="hrcA"/>
    <property type="match status" value="1"/>
</dbReference>
<evidence type="ECO:0000256" key="2">
    <source>
        <dbReference type="ARBA" id="ARBA00023015"/>
    </source>
</evidence>
<evidence type="ECO:0000259" key="6">
    <source>
        <dbReference type="Pfam" id="PF01628"/>
    </source>
</evidence>
<dbReference type="STRING" id="331679.IV81_GL000078"/>
<gene>
    <name evidence="5" type="primary">hrcA</name>
    <name evidence="8" type="ORF">IV81_GL000078</name>
</gene>
<evidence type="ECO:0000313" key="9">
    <source>
        <dbReference type="Proteomes" id="UP000051859"/>
    </source>
</evidence>
<evidence type="ECO:0000256" key="4">
    <source>
        <dbReference type="ARBA" id="ARBA00023163"/>
    </source>
</evidence>
<dbReference type="Gene3D" id="3.30.450.40">
    <property type="match status" value="1"/>
</dbReference>
<sequence length="353" mass="39719">MLKEVIFMLTDRELLILEEIVREYTENGQPIGSKTLMNNLSVKVSSATIRNDMAKLEEMGLIEKMHSSSGRVPSLTGYRYYVDHLLSPKKLNKSEAKQIQDGLGTHFQEVDDIVRTSAEMLSNLTHYTALTLKPEQKDATLDGFRMVPIGGNQVMLILVSSNGDVTSQQFSIPRGMDSETLERVLRIMNDRLIGKTLDQVYLHLKTDIPRLVEQYLHSNDGIVDIFQNIVSQSSQDRYFIGGKLNILNFSKNVDISSIKGLLTLFNENDQLDGLLGNNQNDLDVKIGDELSNTLLKDFSLITATYDVGSRGKGLIAILGPTSMQYSKTLGLLDTFRDQLSNRMLEYYKHLDDS</sequence>
<dbReference type="Pfam" id="PF01628">
    <property type="entry name" value="HrcA"/>
    <property type="match status" value="1"/>
</dbReference>
<dbReference type="InterPro" id="IPR029016">
    <property type="entry name" value="GAF-like_dom_sf"/>
</dbReference>
<dbReference type="InterPro" id="IPR002571">
    <property type="entry name" value="HrcA"/>
</dbReference>
<dbReference type="EMBL" id="JQBX01000001">
    <property type="protein sequence ID" value="KRN95196.1"/>
    <property type="molecule type" value="Genomic_DNA"/>
</dbReference>
<accession>A0A0R2L719</accession>
<keyword evidence="9" id="KW-1185">Reference proteome</keyword>
<evidence type="ECO:0000256" key="5">
    <source>
        <dbReference type="HAMAP-Rule" id="MF_00081"/>
    </source>
</evidence>
<dbReference type="Proteomes" id="UP000051859">
    <property type="component" value="Unassembled WGS sequence"/>
</dbReference>
<dbReference type="SUPFAM" id="SSF46785">
    <property type="entry name" value="Winged helix' DNA-binding domain"/>
    <property type="match status" value="1"/>
</dbReference>
<dbReference type="InterPro" id="IPR001034">
    <property type="entry name" value="DeoR_HTH"/>
</dbReference>
<dbReference type="AlphaFoldDB" id="A0A0R2L719"/>
<organism evidence="8 9">
    <name type="scientific">Pediococcus stilesii</name>
    <dbReference type="NCBI Taxonomy" id="331679"/>
    <lineage>
        <taxon>Bacteria</taxon>
        <taxon>Bacillati</taxon>
        <taxon>Bacillota</taxon>
        <taxon>Bacilli</taxon>
        <taxon>Lactobacillales</taxon>
        <taxon>Lactobacillaceae</taxon>
        <taxon>Pediococcus</taxon>
    </lineage>
</organism>
<dbReference type="InterPro" id="IPR036388">
    <property type="entry name" value="WH-like_DNA-bd_sf"/>
</dbReference>
<feature type="domain" description="Heat-inducible transcription repressor HrcA C-terminal" evidence="6">
    <location>
        <begin position="111"/>
        <end position="328"/>
    </location>
</feature>
<protein>
    <recommendedName>
        <fullName evidence="5">Heat-inducible transcription repressor HrcA</fullName>
    </recommendedName>
</protein>
<dbReference type="Gene3D" id="1.10.10.10">
    <property type="entry name" value="Winged helix-like DNA-binding domain superfamily/Winged helix DNA-binding domain"/>
    <property type="match status" value="1"/>
</dbReference>
<evidence type="ECO:0000259" key="7">
    <source>
        <dbReference type="Pfam" id="PF08220"/>
    </source>
</evidence>
<reference evidence="8 9" key="1">
    <citation type="journal article" date="2015" name="Genome Announc.">
        <title>Expanding the biotechnology potential of lactobacilli through comparative genomics of 213 strains and associated genera.</title>
        <authorList>
            <person name="Sun Z."/>
            <person name="Harris H.M."/>
            <person name="McCann A."/>
            <person name="Guo C."/>
            <person name="Argimon S."/>
            <person name="Zhang W."/>
            <person name="Yang X."/>
            <person name="Jeffery I.B."/>
            <person name="Cooney J.C."/>
            <person name="Kagawa T.F."/>
            <person name="Liu W."/>
            <person name="Song Y."/>
            <person name="Salvetti E."/>
            <person name="Wrobel A."/>
            <person name="Rasinkangas P."/>
            <person name="Parkhill J."/>
            <person name="Rea M.C."/>
            <person name="O'Sullivan O."/>
            <person name="Ritari J."/>
            <person name="Douillard F.P."/>
            <person name="Paul Ross R."/>
            <person name="Yang R."/>
            <person name="Briner A.E."/>
            <person name="Felis G.E."/>
            <person name="de Vos W.M."/>
            <person name="Barrangou R."/>
            <person name="Klaenhammer T.R."/>
            <person name="Caufield P.W."/>
            <person name="Cui Y."/>
            <person name="Zhang H."/>
            <person name="O'Toole P.W."/>
        </authorList>
    </citation>
    <scope>NUCLEOTIDE SEQUENCE [LARGE SCALE GENOMIC DNA]</scope>
    <source>
        <strain evidence="8 9">DSM 18001</strain>
    </source>
</reference>
<dbReference type="HAMAP" id="MF_00081">
    <property type="entry name" value="HrcA"/>
    <property type="match status" value="1"/>
</dbReference>
<evidence type="ECO:0000256" key="1">
    <source>
        <dbReference type="ARBA" id="ARBA00022491"/>
    </source>
</evidence>